<proteinExistence type="predicted"/>
<evidence type="ECO:0000313" key="1">
    <source>
        <dbReference type="EMBL" id="KAJ8433115.1"/>
    </source>
</evidence>
<evidence type="ECO:0000313" key="2">
    <source>
        <dbReference type="Proteomes" id="UP001153076"/>
    </source>
</evidence>
<organism evidence="1 2">
    <name type="scientific">Carnegiea gigantea</name>
    <dbReference type="NCBI Taxonomy" id="171969"/>
    <lineage>
        <taxon>Eukaryota</taxon>
        <taxon>Viridiplantae</taxon>
        <taxon>Streptophyta</taxon>
        <taxon>Embryophyta</taxon>
        <taxon>Tracheophyta</taxon>
        <taxon>Spermatophyta</taxon>
        <taxon>Magnoliopsida</taxon>
        <taxon>eudicotyledons</taxon>
        <taxon>Gunneridae</taxon>
        <taxon>Pentapetalae</taxon>
        <taxon>Caryophyllales</taxon>
        <taxon>Cactineae</taxon>
        <taxon>Cactaceae</taxon>
        <taxon>Cactoideae</taxon>
        <taxon>Echinocereeae</taxon>
        <taxon>Carnegiea</taxon>
    </lineage>
</organism>
<dbReference type="OrthoDB" id="1697322at2759"/>
<dbReference type="Proteomes" id="UP001153076">
    <property type="component" value="Unassembled WGS sequence"/>
</dbReference>
<dbReference type="AlphaFoldDB" id="A0A9Q1JXX6"/>
<protein>
    <submittedName>
        <fullName evidence="1">Uncharacterized protein</fullName>
    </submittedName>
</protein>
<accession>A0A9Q1JXX6</accession>
<gene>
    <name evidence="1" type="ORF">Cgig2_023073</name>
</gene>
<name>A0A9Q1JXX6_9CARY</name>
<sequence>MLTRKLPFHLVSSLSDNFQPSLCLRLTAVEFIISLEPVLLLLPVYTACHPSPNLLHLPSDAFLHITHGTPLFAPSQKRPHFLATPPSLEEFDEWDRSVVGQFIDTRHFSLEEVREAVTLFWRSPGFTDVEQKDQYFQFKCSDPHDRDALFQLETLAIRGGLLVLRRSPAERPISRWMFTDAAVWVQLHNIPPLYHNSTVALGLA</sequence>
<dbReference type="EMBL" id="JAKOGI010000559">
    <property type="protein sequence ID" value="KAJ8433115.1"/>
    <property type="molecule type" value="Genomic_DNA"/>
</dbReference>
<comment type="caution">
    <text evidence="1">The sequence shown here is derived from an EMBL/GenBank/DDBJ whole genome shotgun (WGS) entry which is preliminary data.</text>
</comment>
<reference evidence="1" key="1">
    <citation type="submission" date="2022-04" db="EMBL/GenBank/DDBJ databases">
        <title>Carnegiea gigantea Genome sequencing and assembly v2.</title>
        <authorList>
            <person name="Copetti D."/>
            <person name="Sanderson M.J."/>
            <person name="Burquez A."/>
            <person name="Wojciechowski M.F."/>
        </authorList>
    </citation>
    <scope>NUCLEOTIDE SEQUENCE</scope>
    <source>
        <strain evidence="1">SGP5-SGP5p</strain>
        <tissue evidence="1">Aerial part</tissue>
    </source>
</reference>
<keyword evidence="2" id="KW-1185">Reference proteome</keyword>